<name>A0A1X2FL71_MYCSZ</name>
<evidence type="ECO:0000259" key="1">
    <source>
        <dbReference type="Pfam" id="PF00934"/>
    </source>
</evidence>
<feature type="domain" description="PE" evidence="1">
    <location>
        <begin position="1"/>
        <end position="90"/>
    </location>
</feature>
<dbReference type="AlphaFoldDB" id="A0A1X2FL71"/>
<feature type="non-terminal residue" evidence="2">
    <location>
        <position position="128"/>
    </location>
</feature>
<organism evidence="2 3">
    <name type="scientific">Mycobacterium szulgai</name>
    <dbReference type="NCBI Taxonomy" id="1787"/>
    <lineage>
        <taxon>Bacteria</taxon>
        <taxon>Bacillati</taxon>
        <taxon>Actinomycetota</taxon>
        <taxon>Actinomycetes</taxon>
        <taxon>Mycobacteriales</taxon>
        <taxon>Mycobacteriaceae</taxon>
        <taxon>Mycobacterium</taxon>
    </lineage>
</organism>
<reference evidence="2 3" key="1">
    <citation type="submission" date="2016-01" db="EMBL/GenBank/DDBJ databases">
        <title>The new phylogeny of the genus Mycobacterium.</title>
        <authorList>
            <person name="Tarcisio F."/>
            <person name="Conor M."/>
            <person name="Antonella G."/>
            <person name="Elisabetta G."/>
            <person name="Giulia F.S."/>
            <person name="Sara T."/>
            <person name="Anna F."/>
            <person name="Clotilde B."/>
            <person name="Roberto B."/>
            <person name="Veronica D.S."/>
            <person name="Fabio R."/>
            <person name="Monica P."/>
            <person name="Olivier J."/>
            <person name="Enrico T."/>
            <person name="Nicola S."/>
        </authorList>
    </citation>
    <scope>NUCLEOTIDE SEQUENCE [LARGE SCALE GENOMIC DNA]</scope>
    <source>
        <strain evidence="2 3">DSM 44166</strain>
    </source>
</reference>
<dbReference type="Gene3D" id="1.10.287.850">
    <property type="entry name" value="HP0062-like domain"/>
    <property type="match status" value="1"/>
</dbReference>
<dbReference type="Pfam" id="PF00934">
    <property type="entry name" value="PE"/>
    <property type="match status" value="1"/>
</dbReference>
<comment type="caution">
    <text evidence="2">The sequence shown here is derived from an EMBL/GenBank/DDBJ whole genome shotgun (WGS) entry which is preliminary data.</text>
</comment>
<dbReference type="Proteomes" id="UP000193317">
    <property type="component" value="Unassembled WGS sequence"/>
</dbReference>
<evidence type="ECO:0000313" key="3">
    <source>
        <dbReference type="Proteomes" id="UP000193317"/>
    </source>
</evidence>
<accession>A0A1X2FL71</accession>
<keyword evidence="3" id="KW-1185">Reference proteome</keyword>
<dbReference type="SUPFAM" id="SSF140459">
    <property type="entry name" value="PE/PPE dimer-like"/>
    <property type="match status" value="1"/>
</dbReference>
<proteinExistence type="predicted"/>
<sequence length="128" mass="12068">MIAAPEWMAAAAGDMAGIGSTIGAANGAAAANIEAVLAAGADEVSVAVATVFGAHAQAYRAVSAQAAVFHDQFVQALTAGAESYAAAEAASAASITSPLLNAINAPFLAATGRPLIGNGANGAAGSGA</sequence>
<gene>
    <name evidence="2" type="ORF">AWC27_17195</name>
</gene>
<evidence type="ECO:0000313" key="2">
    <source>
        <dbReference type="EMBL" id="ORX19200.1"/>
    </source>
</evidence>
<protein>
    <submittedName>
        <fullName evidence="2">PE family protein</fullName>
    </submittedName>
</protein>
<dbReference type="EMBL" id="LQPW01000005">
    <property type="protein sequence ID" value="ORX19200.1"/>
    <property type="molecule type" value="Genomic_DNA"/>
</dbReference>
<dbReference type="InterPro" id="IPR000084">
    <property type="entry name" value="PE-PGRS_N"/>
</dbReference>
<dbReference type="InterPro" id="IPR038332">
    <property type="entry name" value="PPE_sf"/>
</dbReference>